<protein>
    <submittedName>
        <fullName evidence="2">Uncharacterized protein</fullName>
    </submittedName>
</protein>
<dbReference type="KEGG" id="fsy:FsymDg_2423"/>
<dbReference type="AlphaFoldDB" id="F8B1D3"/>
<dbReference type="HOGENOM" id="CLU_3328202_0_0_11"/>
<proteinExistence type="predicted"/>
<accession>F8B1D3</accession>
<reference evidence="2 3" key="1">
    <citation type="submission" date="2011-05" db="EMBL/GenBank/DDBJ databases">
        <title>Complete sequence of chromosome of Frankia symbiont of Datisca glomerata.</title>
        <authorList>
            <consortium name="US DOE Joint Genome Institute"/>
            <person name="Lucas S."/>
            <person name="Han J."/>
            <person name="Lapidus A."/>
            <person name="Cheng J.-F."/>
            <person name="Goodwin L."/>
            <person name="Pitluck S."/>
            <person name="Peters L."/>
            <person name="Mikhailova N."/>
            <person name="Chertkov O."/>
            <person name="Teshima H."/>
            <person name="Han C."/>
            <person name="Tapia R."/>
            <person name="Land M."/>
            <person name="Hauser L."/>
            <person name="Kyrpides N."/>
            <person name="Ivanova N."/>
            <person name="Pagani I."/>
            <person name="Berry A."/>
            <person name="Pawlowski K."/>
            <person name="Persson T."/>
            <person name="Vanden Heuvel B."/>
            <person name="Benson D."/>
            <person name="Woyke T."/>
        </authorList>
    </citation>
    <scope>NUCLEOTIDE SEQUENCE [LARGE SCALE GENOMIC DNA]</scope>
    <source>
        <strain evidence="3">4085684</strain>
    </source>
</reference>
<feature type="region of interest" description="Disordered" evidence="1">
    <location>
        <begin position="1"/>
        <end position="38"/>
    </location>
</feature>
<organism evidence="2 3">
    <name type="scientific">Candidatus Protofrankia datiscae</name>
    <dbReference type="NCBI Taxonomy" id="2716812"/>
    <lineage>
        <taxon>Bacteria</taxon>
        <taxon>Bacillati</taxon>
        <taxon>Actinomycetota</taxon>
        <taxon>Actinomycetes</taxon>
        <taxon>Frankiales</taxon>
        <taxon>Frankiaceae</taxon>
        <taxon>Protofrankia</taxon>
    </lineage>
</organism>
<dbReference type="Proteomes" id="UP000001549">
    <property type="component" value="Chromosome"/>
</dbReference>
<sequence length="38" mass="3921">MGQEQSASPHDSALPKNPEGIPVVSLDQAHAPTKVLGN</sequence>
<evidence type="ECO:0000313" key="2">
    <source>
        <dbReference type="EMBL" id="AEH09802.1"/>
    </source>
</evidence>
<dbReference type="EMBL" id="CP002801">
    <property type="protein sequence ID" value="AEH09802.1"/>
    <property type="molecule type" value="Genomic_DNA"/>
</dbReference>
<evidence type="ECO:0000313" key="3">
    <source>
        <dbReference type="Proteomes" id="UP000001549"/>
    </source>
</evidence>
<gene>
    <name evidence="2" type="ordered locus">FsymDg_2423</name>
</gene>
<name>F8B1D3_9ACTN</name>
<keyword evidence="3" id="KW-1185">Reference proteome</keyword>
<evidence type="ECO:0000256" key="1">
    <source>
        <dbReference type="SAM" id="MobiDB-lite"/>
    </source>
</evidence>